<evidence type="ECO:0000313" key="8">
    <source>
        <dbReference type="Proteomes" id="UP001519460"/>
    </source>
</evidence>
<dbReference type="GO" id="GO:0006397">
    <property type="term" value="P:mRNA processing"/>
    <property type="evidence" value="ECO:0007669"/>
    <property type="project" value="UniProtKB-KW"/>
</dbReference>
<dbReference type="GO" id="GO:0005634">
    <property type="term" value="C:nucleus"/>
    <property type="evidence" value="ECO:0007669"/>
    <property type="project" value="UniProtKB-SubCell"/>
</dbReference>
<dbReference type="InterPro" id="IPR045347">
    <property type="entry name" value="HIND"/>
</dbReference>
<evidence type="ECO:0000256" key="2">
    <source>
        <dbReference type="ARBA" id="ARBA00006076"/>
    </source>
</evidence>
<dbReference type="EMBL" id="JACVVK020000225">
    <property type="protein sequence ID" value="KAK7483539.1"/>
    <property type="molecule type" value="Genomic_DNA"/>
</dbReference>
<dbReference type="InterPro" id="IPR005011">
    <property type="entry name" value="SNU66/SART1"/>
</dbReference>
<feature type="compositionally biased region" description="Basic residues" evidence="6">
    <location>
        <begin position="1"/>
        <end position="37"/>
    </location>
</feature>
<dbReference type="Pfam" id="PF03343">
    <property type="entry name" value="SART-1"/>
    <property type="match status" value="1"/>
</dbReference>
<dbReference type="PANTHER" id="PTHR14152:SF5">
    <property type="entry name" value="U4_U6.U5 TRI-SNRNP-ASSOCIATED PROTEIN 1"/>
    <property type="match status" value="1"/>
</dbReference>
<evidence type="ECO:0000256" key="1">
    <source>
        <dbReference type="ARBA" id="ARBA00004123"/>
    </source>
</evidence>
<dbReference type="GO" id="GO:0008380">
    <property type="term" value="P:RNA splicing"/>
    <property type="evidence" value="ECO:0007669"/>
    <property type="project" value="UniProtKB-KW"/>
</dbReference>
<keyword evidence="8" id="KW-1185">Reference proteome</keyword>
<dbReference type="Pfam" id="PF19252">
    <property type="entry name" value="HIND"/>
    <property type="match status" value="1"/>
</dbReference>
<feature type="region of interest" description="Disordered" evidence="6">
    <location>
        <begin position="683"/>
        <end position="726"/>
    </location>
</feature>
<evidence type="ECO:0000256" key="3">
    <source>
        <dbReference type="ARBA" id="ARBA00022664"/>
    </source>
</evidence>
<feature type="region of interest" description="Disordered" evidence="6">
    <location>
        <begin position="605"/>
        <end position="631"/>
    </location>
</feature>
<dbReference type="AlphaFoldDB" id="A0ABD0K8W3"/>
<feature type="region of interest" description="Disordered" evidence="6">
    <location>
        <begin position="1"/>
        <end position="94"/>
    </location>
</feature>
<keyword evidence="3" id="KW-0507">mRNA processing</keyword>
<feature type="compositionally biased region" description="Basic and acidic residues" evidence="6">
    <location>
        <begin position="38"/>
        <end position="61"/>
    </location>
</feature>
<feature type="compositionally biased region" description="Basic and acidic residues" evidence="6">
    <location>
        <begin position="414"/>
        <end position="423"/>
    </location>
</feature>
<comment type="subcellular location">
    <subcellularLocation>
        <location evidence="1">Nucleus</location>
    </subcellularLocation>
</comment>
<keyword evidence="5" id="KW-0539">Nucleus</keyword>
<sequence>MGSSKKHKDKDREREHKRKKHRRSRSRSRSRERKRRRQSPDDAGDRIGVRDKDRERDRYGEPSDFGQPSEPRMKEESAGDAEPSKEQLSLSIEETNKLRAKLGLKPLEAGGENASSKSSENQDVHVPAINLSEKKRTEKLREKMSTMKEKRTIQSKLGAVKGLGESDSEDDNAVFWVKKNRKLQKEKELAEKRAKLLEEMDEEFGVGGLVEQEFKASRPQANYTSGDLSGLKVEHAMEKFKEGSHVILTLKDKGVLDEEDDDVLMNVNIVDDERAEKNVENKKKKPDYKPYDEPEFDEYGMLKARDVLDKYDEEIHGAKKESFVLGSGGKYDAEHERNMEEIRRQLRQQGQSLLGPAATIASEYMTPEEMNAKFKKVKKKVRKIRKREVLKADDLQPLPEQENQVSHGSRSRRRGADHEVKMEDGEESSEPPVPPVDDDACFYTGITVKQEPTASTFKPPLPPGAAPDDEDIVGPEEDLSGVAVEEEELQQELQSMLHKTRRLNQRSERKLGVQKFCRTLGEIPTYGLAGNREEEREEIMDLELELMEQRKQEQEMADEQTGWNEVDIDTNPINIMGEEKSVLEEEPVVSASIGSALQLAMKKGYLENEPQKKHSSAPKHSHIQAQNYSIEDKRYDDLDEKYRKRDRYGGGMITDFKDKDGYKPEIRLEYVDDSGRNLNPKEAFRQLSHRFHGKGSGKKKTEKRQKKVEEENLMKQMSSTDTPLNTLSLLQDKQRTEKSPYVILSGNKTFSSNRCHHQNVIRSTPDPDPSQALAAEAVERPVFYAEESEELYSLH</sequence>
<feature type="region of interest" description="Disordered" evidence="6">
    <location>
        <begin position="550"/>
        <end position="571"/>
    </location>
</feature>
<evidence type="ECO:0000256" key="5">
    <source>
        <dbReference type="ARBA" id="ARBA00023242"/>
    </source>
</evidence>
<feature type="compositionally biased region" description="Basic and acidic residues" evidence="6">
    <location>
        <begin position="71"/>
        <end position="85"/>
    </location>
</feature>
<reference evidence="7 8" key="1">
    <citation type="journal article" date="2023" name="Sci. Data">
        <title>Genome assembly of the Korean intertidal mud-creeper Batillaria attramentaria.</title>
        <authorList>
            <person name="Patra A.K."/>
            <person name="Ho P.T."/>
            <person name="Jun S."/>
            <person name="Lee S.J."/>
            <person name="Kim Y."/>
            <person name="Won Y.J."/>
        </authorList>
    </citation>
    <scope>NUCLEOTIDE SEQUENCE [LARGE SCALE GENOMIC DNA]</scope>
    <source>
        <strain evidence="7">Wonlab-2016</strain>
    </source>
</reference>
<dbReference type="PANTHER" id="PTHR14152">
    <property type="entry name" value="SQUAMOUS CELL CARCINOMA ANTIGEN RECOGNISED BY CYTOTOXIC T LYMPHOCYTES"/>
    <property type="match status" value="1"/>
</dbReference>
<feature type="region of interest" description="Disordered" evidence="6">
    <location>
        <begin position="388"/>
        <end position="475"/>
    </location>
</feature>
<feature type="compositionally biased region" description="Basic residues" evidence="6">
    <location>
        <begin position="687"/>
        <end position="706"/>
    </location>
</feature>
<feature type="region of interest" description="Disordered" evidence="6">
    <location>
        <begin position="108"/>
        <end position="137"/>
    </location>
</feature>
<protein>
    <recommendedName>
        <fullName evidence="9">U4/U6.U5 tri-snRNP-associated protein 1</fullName>
    </recommendedName>
</protein>
<organism evidence="7 8">
    <name type="scientific">Batillaria attramentaria</name>
    <dbReference type="NCBI Taxonomy" id="370345"/>
    <lineage>
        <taxon>Eukaryota</taxon>
        <taxon>Metazoa</taxon>
        <taxon>Spiralia</taxon>
        <taxon>Lophotrochozoa</taxon>
        <taxon>Mollusca</taxon>
        <taxon>Gastropoda</taxon>
        <taxon>Caenogastropoda</taxon>
        <taxon>Sorbeoconcha</taxon>
        <taxon>Cerithioidea</taxon>
        <taxon>Batillariidae</taxon>
        <taxon>Batillaria</taxon>
    </lineage>
</organism>
<evidence type="ECO:0000256" key="6">
    <source>
        <dbReference type="SAM" id="MobiDB-lite"/>
    </source>
</evidence>
<feature type="compositionally biased region" description="Basic residues" evidence="6">
    <location>
        <begin position="613"/>
        <end position="622"/>
    </location>
</feature>
<comment type="similarity">
    <text evidence="2">Belongs to the SNU66/SART1 family.</text>
</comment>
<evidence type="ECO:0000313" key="7">
    <source>
        <dbReference type="EMBL" id="KAK7483539.1"/>
    </source>
</evidence>
<evidence type="ECO:0008006" key="9">
    <source>
        <dbReference type="Google" id="ProtNLM"/>
    </source>
</evidence>
<dbReference type="Proteomes" id="UP001519460">
    <property type="component" value="Unassembled WGS sequence"/>
</dbReference>
<comment type="caution">
    <text evidence="7">The sequence shown here is derived from an EMBL/GenBank/DDBJ whole genome shotgun (WGS) entry which is preliminary data.</text>
</comment>
<evidence type="ECO:0000256" key="4">
    <source>
        <dbReference type="ARBA" id="ARBA00023187"/>
    </source>
</evidence>
<accession>A0ABD0K8W3</accession>
<proteinExistence type="inferred from homology"/>
<gene>
    <name evidence="7" type="ORF">BaRGS_00025213</name>
</gene>
<feature type="compositionally biased region" description="Polar residues" evidence="6">
    <location>
        <begin position="715"/>
        <end position="726"/>
    </location>
</feature>
<name>A0ABD0K8W3_9CAEN</name>
<keyword evidence="4" id="KW-0508">mRNA splicing</keyword>